<proteinExistence type="inferred from homology"/>
<organism evidence="5 6">
    <name type="scientific">Hydra vulgaris</name>
    <name type="common">Hydra</name>
    <name type="synonym">Hydra attenuata</name>
    <dbReference type="NCBI Taxonomy" id="6087"/>
    <lineage>
        <taxon>Eukaryota</taxon>
        <taxon>Metazoa</taxon>
        <taxon>Cnidaria</taxon>
        <taxon>Hydrozoa</taxon>
        <taxon>Hydroidolina</taxon>
        <taxon>Anthoathecata</taxon>
        <taxon>Aplanulata</taxon>
        <taxon>Hydridae</taxon>
        <taxon>Hydra</taxon>
    </lineage>
</organism>
<sequence length="158" mass="17552">MATGPKVSSVDLAENINENNDGKTVMPEVSDERREEVIQEIKKIEDDIVMLKNSIQRKEKKLNELRNEIGDTRWARIQNSQAVNKSKQVLSDATQKTSSALKTLGTATVNKWTEIKESPKVASVSERFWTTTNVVKNKILSGSFGSKPAIKDASGSNF</sequence>
<dbReference type="Proteomes" id="UP001652625">
    <property type="component" value="Chromosome 04"/>
</dbReference>
<evidence type="ECO:0000256" key="2">
    <source>
        <dbReference type="ARBA" id="ARBA00023054"/>
    </source>
</evidence>
<feature type="region of interest" description="Disordered" evidence="4">
    <location>
        <begin position="1"/>
        <end position="31"/>
    </location>
</feature>
<evidence type="ECO:0000313" key="6">
    <source>
        <dbReference type="RefSeq" id="XP_065652478.1"/>
    </source>
</evidence>
<dbReference type="PANTHER" id="PTHR19307">
    <property type="entry name" value="TUMOR PROTEIN D52"/>
    <property type="match status" value="1"/>
</dbReference>
<keyword evidence="2 3" id="KW-0175">Coiled coil</keyword>
<evidence type="ECO:0000256" key="4">
    <source>
        <dbReference type="SAM" id="MobiDB-lite"/>
    </source>
</evidence>
<keyword evidence="5" id="KW-1185">Reference proteome</keyword>
<dbReference type="GeneID" id="100207039"/>
<reference evidence="6" key="1">
    <citation type="submission" date="2025-08" db="UniProtKB">
        <authorList>
            <consortium name="RefSeq"/>
        </authorList>
    </citation>
    <scope>IDENTIFICATION</scope>
</reference>
<evidence type="ECO:0000313" key="5">
    <source>
        <dbReference type="Proteomes" id="UP001652625"/>
    </source>
</evidence>
<name>A0ABM4BTJ7_HYDVU</name>
<evidence type="ECO:0000256" key="3">
    <source>
        <dbReference type="SAM" id="Coils"/>
    </source>
</evidence>
<dbReference type="PANTHER" id="PTHR19307:SF14">
    <property type="entry name" value="TUMOR PROTEIN D52"/>
    <property type="match status" value="1"/>
</dbReference>
<dbReference type="RefSeq" id="XP_065652478.1">
    <property type="nucleotide sequence ID" value="XM_065796406.1"/>
</dbReference>
<dbReference type="Pfam" id="PF04201">
    <property type="entry name" value="TPD52"/>
    <property type="match status" value="1"/>
</dbReference>
<feature type="coiled-coil region" evidence="3">
    <location>
        <begin position="34"/>
        <end position="75"/>
    </location>
</feature>
<gene>
    <name evidence="6" type="primary">LOC100207039</name>
</gene>
<evidence type="ECO:0000256" key="1">
    <source>
        <dbReference type="ARBA" id="ARBA00005702"/>
    </source>
</evidence>
<protein>
    <submittedName>
        <fullName evidence="6">Uncharacterized protein LOC100207039 isoform X4</fullName>
    </submittedName>
</protein>
<comment type="similarity">
    <text evidence="1">Belongs to the TPD52 family.</text>
</comment>
<dbReference type="InterPro" id="IPR007327">
    <property type="entry name" value="TPD52"/>
</dbReference>
<accession>A0ABM4BTJ7</accession>